<organism evidence="1">
    <name type="scientific">marine sediment metagenome</name>
    <dbReference type="NCBI Taxonomy" id="412755"/>
    <lineage>
        <taxon>unclassified sequences</taxon>
        <taxon>metagenomes</taxon>
        <taxon>ecological metagenomes</taxon>
    </lineage>
</organism>
<proteinExistence type="predicted"/>
<comment type="caution">
    <text evidence="1">The sequence shown here is derived from an EMBL/GenBank/DDBJ whole genome shotgun (WGS) entry which is preliminary data.</text>
</comment>
<dbReference type="EMBL" id="BARU01027169">
    <property type="protein sequence ID" value="GAH71202.1"/>
    <property type="molecule type" value="Genomic_DNA"/>
</dbReference>
<sequence>MNLEVMMMCRNPLERTGEGGLISQQASSVVPSTRDIRKIDSTGVALFKDGGKNGRY</sequence>
<accession>X1HNY4</accession>
<evidence type="ECO:0000313" key="1">
    <source>
        <dbReference type="EMBL" id="GAH71202.1"/>
    </source>
</evidence>
<protein>
    <submittedName>
        <fullName evidence="1">Uncharacterized protein</fullName>
    </submittedName>
</protein>
<reference evidence="1" key="1">
    <citation type="journal article" date="2014" name="Front. Microbiol.">
        <title>High frequency of phylogenetically diverse reductive dehalogenase-homologous genes in deep subseafloor sedimentary metagenomes.</title>
        <authorList>
            <person name="Kawai M."/>
            <person name="Futagami T."/>
            <person name="Toyoda A."/>
            <person name="Takaki Y."/>
            <person name="Nishi S."/>
            <person name="Hori S."/>
            <person name="Arai W."/>
            <person name="Tsubouchi T."/>
            <person name="Morono Y."/>
            <person name="Uchiyama I."/>
            <person name="Ito T."/>
            <person name="Fujiyama A."/>
            <person name="Inagaki F."/>
            <person name="Takami H."/>
        </authorList>
    </citation>
    <scope>NUCLEOTIDE SEQUENCE</scope>
    <source>
        <strain evidence="1">Expedition CK06-06</strain>
    </source>
</reference>
<name>X1HNY4_9ZZZZ</name>
<dbReference type="AlphaFoldDB" id="X1HNY4"/>
<gene>
    <name evidence="1" type="ORF">S03H2_43538</name>
</gene>